<sequence>MTEKADFKDEPLPTVQDGPRQAAPARQRPGPTQQDVGTMVGPALLWLQDVVALGVLRTRRTLLQAAILLCVLVLLLWVAIFLYGSFYYSYMPTARFVTPVHYYYRTDCDPSSSYLCSFPMANVSLLRNGRDQVMVYGQPYRISLELDMPESPANQELGMFMIRMSCYTKEGQVVSAISRSAMLHYRSKLLQTLGTVLFSPLLLAGVSQQKQLVEVELYSAYRENSYQPTMGAVIEIQSRRIQIYSAELRIHAHFTGIRYFLFNFPLLSALVGIASNFGFLSVLVLFSYLQFVWGGIWPPEQVRVRVMMGDGARPQQKREQARRRPSLSKSAVHHTQHSKNALDGNSETDNDSSTNTVRESDSEASAPQRKAELETELPETVRSLNGWPGVQDNTTVFDSSTEDPPVLLEASDVLEANVSEEEPDPDDLADEEGDEGALEEPREPEIFESALRQRHGACMSS</sequence>
<feature type="transmembrane region" description="Helical" evidence="9">
    <location>
        <begin position="62"/>
        <end position="86"/>
    </location>
</feature>
<dbReference type="PANTHER" id="PTHR21212">
    <property type="entry name" value="BERNARDINELLI-SEIP CONGENITAL LIPODYSTROPHY 2 HOMOLOG BSCL2 PROTEIN"/>
    <property type="match status" value="1"/>
</dbReference>
<feature type="transmembrane region" description="Helical" evidence="9">
    <location>
        <begin position="266"/>
        <end position="289"/>
    </location>
</feature>
<evidence type="ECO:0000256" key="2">
    <source>
        <dbReference type="ARBA" id="ARBA00022064"/>
    </source>
</evidence>
<keyword evidence="3 9" id="KW-0812">Transmembrane</keyword>
<dbReference type="InterPro" id="IPR009617">
    <property type="entry name" value="Seipin"/>
</dbReference>
<dbReference type="Pfam" id="PF06775">
    <property type="entry name" value="Seipin"/>
    <property type="match status" value="1"/>
</dbReference>
<dbReference type="GO" id="GO:0140042">
    <property type="term" value="P:lipid droplet formation"/>
    <property type="evidence" value="ECO:0007669"/>
    <property type="project" value="UniProtKB-ARBA"/>
</dbReference>
<evidence type="ECO:0000313" key="10">
    <source>
        <dbReference type="EMBL" id="KAG5851913.1"/>
    </source>
</evidence>
<feature type="compositionally biased region" description="Acidic residues" evidence="8">
    <location>
        <begin position="418"/>
        <end position="438"/>
    </location>
</feature>
<evidence type="ECO:0000256" key="5">
    <source>
        <dbReference type="ARBA" id="ARBA00022989"/>
    </source>
</evidence>
<feature type="region of interest" description="Disordered" evidence="8">
    <location>
        <begin position="1"/>
        <end position="34"/>
    </location>
</feature>
<feature type="compositionally biased region" description="Basic residues" evidence="8">
    <location>
        <begin position="320"/>
        <end position="337"/>
    </location>
</feature>
<dbReference type="AlphaFoldDB" id="A0A9D3MQ43"/>
<protein>
    <recommendedName>
        <fullName evidence="2">Seipin</fullName>
    </recommendedName>
</protein>
<keyword evidence="6" id="KW-0443">Lipid metabolism</keyword>
<feature type="compositionally biased region" description="Polar residues" evidence="8">
    <location>
        <begin position="343"/>
        <end position="357"/>
    </location>
</feature>
<dbReference type="EMBL" id="JAFIRN010000003">
    <property type="protein sequence ID" value="KAG5851913.1"/>
    <property type="molecule type" value="Genomic_DNA"/>
</dbReference>
<keyword evidence="7 9" id="KW-0472">Membrane</keyword>
<comment type="subcellular location">
    <subcellularLocation>
        <location evidence="1">Endoplasmic reticulum membrane</location>
        <topology evidence="1">Multi-pass membrane protein</topology>
    </subcellularLocation>
</comment>
<accession>A0A9D3MQ43</accession>
<evidence type="ECO:0000256" key="4">
    <source>
        <dbReference type="ARBA" id="ARBA00022824"/>
    </source>
</evidence>
<keyword evidence="11" id="KW-1185">Reference proteome</keyword>
<gene>
    <name evidence="10" type="ORF">ANANG_G00056880</name>
</gene>
<dbReference type="GO" id="GO:0005789">
    <property type="term" value="C:endoplasmic reticulum membrane"/>
    <property type="evidence" value="ECO:0007669"/>
    <property type="project" value="UniProtKB-SubCell"/>
</dbReference>
<evidence type="ECO:0000256" key="9">
    <source>
        <dbReference type="SAM" id="Phobius"/>
    </source>
</evidence>
<feature type="region of interest" description="Disordered" evidence="8">
    <location>
        <begin position="311"/>
        <end position="461"/>
    </location>
</feature>
<feature type="compositionally biased region" description="Basic and acidic residues" evidence="8">
    <location>
        <begin position="1"/>
        <end position="11"/>
    </location>
</feature>
<evidence type="ECO:0000256" key="6">
    <source>
        <dbReference type="ARBA" id="ARBA00023098"/>
    </source>
</evidence>
<evidence type="ECO:0000313" key="11">
    <source>
        <dbReference type="Proteomes" id="UP001044222"/>
    </source>
</evidence>
<dbReference type="GO" id="GO:0006629">
    <property type="term" value="P:lipid metabolic process"/>
    <property type="evidence" value="ECO:0007669"/>
    <property type="project" value="UniProtKB-KW"/>
</dbReference>
<dbReference type="PANTHER" id="PTHR21212:SF0">
    <property type="entry name" value="SEIPIN"/>
    <property type="match status" value="1"/>
</dbReference>
<proteinExistence type="predicted"/>
<keyword evidence="5 9" id="KW-1133">Transmembrane helix</keyword>
<evidence type="ECO:0000256" key="1">
    <source>
        <dbReference type="ARBA" id="ARBA00004477"/>
    </source>
</evidence>
<comment type="caution">
    <text evidence="10">The sequence shown here is derived from an EMBL/GenBank/DDBJ whole genome shotgun (WGS) entry which is preliminary data.</text>
</comment>
<dbReference type="Proteomes" id="UP001044222">
    <property type="component" value="Unassembled WGS sequence"/>
</dbReference>
<evidence type="ECO:0000256" key="7">
    <source>
        <dbReference type="ARBA" id="ARBA00023136"/>
    </source>
</evidence>
<evidence type="ECO:0000256" key="8">
    <source>
        <dbReference type="SAM" id="MobiDB-lite"/>
    </source>
</evidence>
<evidence type="ECO:0000256" key="3">
    <source>
        <dbReference type="ARBA" id="ARBA00022692"/>
    </source>
</evidence>
<reference evidence="10" key="1">
    <citation type="submission" date="2021-01" db="EMBL/GenBank/DDBJ databases">
        <title>A chromosome-scale assembly of European eel, Anguilla anguilla.</title>
        <authorList>
            <person name="Henkel C."/>
            <person name="Jong-Raadsen S.A."/>
            <person name="Dufour S."/>
            <person name="Weltzien F.-A."/>
            <person name="Palstra A.P."/>
            <person name="Pelster B."/>
            <person name="Spaink H.P."/>
            <person name="Van Den Thillart G.E."/>
            <person name="Jansen H."/>
            <person name="Zahm M."/>
            <person name="Klopp C."/>
            <person name="Cedric C."/>
            <person name="Louis A."/>
            <person name="Berthelot C."/>
            <person name="Parey E."/>
            <person name="Roest Crollius H."/>
            <person name="Montfort J."/>
            <person name="Robinson-Rechavi M."/>
            <person name="Bucao C."/>
            <person name="Bouchez O."/>
            <person name="Gislard M."/>
            <person name="Lluch J."/>
            <person name="Milhes M."/>
            <person name="Lampietro C."/>
            <person name="Lopez Roques C."/>
            <person name="Donnadieu C."/>
            <person name="Braasch I."/>
            <person name="Desvignes T."/>
            <person name="Postlethwait J."/>
            <person name="Bobe J."/>
            <person name="Guiguen Y."/>
            <person name="Dirks R."/>
        </authorList>
    </citation>
    <scope>NUCLEOTIDE SEQUENCE</scope>
    <source>
        <strain evidence="10">Tag_6206</strain>
        <tissue evidence="10">Liver</tissue>
    </source>
</reference>
<keyword evidence="4" id="KW-0256">Endoplasmic reticulum</keyword>
<dbReference type="CDD" id="cd23995">
    <property type="entry name" value="Seipin_BSCL2_like"/>
    <property type="match status" value="1"/>
</dbReference>
<organism evidence="10 11">
    <name type="scientific">Anguilla anguilla</name>
    <name type="common">European freshwater eel</name>
    <name type="synonym">Muraena anguilla</name>
    <dbReference type="NCBI Taxonomy" id="7936"/>
    <lineage>
        <taxon>Eukaryota</taxon>
        <taxon>Metazoa</taxon>
        <taxon>Chordata</taxon>
        <taxon>Craniata</taxon>
        <taxon>Vertebrata</taxon>
        <taxon>Euteleostomi</taxon>
        <taxon>Actinopterygii</taxon>
        <taxon>Neopterygii</taxon>
        <taxon>Teleostei</taxon>
        <taxon>Anguilliformes</taxon>
        <taxon>Anguillidae</taxon>
        <taxon>Anguilla</taxon>
    </lineage>
</organism>
<name>A0A9D3MQ43_ANGAN</name>